<sequence length="555" mass="59410">PQLFETAHIIILRQRYFGPFLFVHSVKAGIMNSRSASICFRPQSRTTDFDVANKVCSSSRCPPPASPCDRCRRSCNILFGSWEEHELESLLRLQGCCCMTDISARIHIVSKQDPDGHDTTCSILAVENDSNSDNDEDTHMSYHEWISWRPPVKLPPGLPRPPLHPPAFSPRSAVTSDDDLEEDCEEWYNRNVANGKFPDWLRDQQQPSPDASPPQPQSSCGGGCNNRDLDDSWLNRNVAAGLFASWLASASGEPVTSCDVLKTLEEQISHQQFFSAAGLSSVDSGILERSSGISSVAHAHTAAVYWPAAGACNPSSCFSVASSSSTVGKDRDDNAFCCDALYSPIGSDCRTAITSEDCSRGSSRSCSSLSLGSLDPGSGGGCSSCDEGDEEDASRDVGTGKAGQLLVPGFEGSSRCCDVYLEESACERVDTAFDVSTPAPEGDTGDVSLVRLVDCTSWELEVEAQQLRLALTGVAAPVDGYSSLVLWNLHGRGAGGPSAWGCGALEGCSWEEDMETPASAFQSPWIETQLEGLLDDVVAGALFGDVGDEDGELLV</sequence>
<organism evidence="2 3">
    <name type="scientific">Volvox reticuliferus</name>
    <dbReference type="NCBI Taxonomy" id="1737510"/>
    <lineage>
        <taxon>Eukaryota</taxon>
        <taxon>Viridiplantae</taxon>
        <taxon>Chlorophyta</taxon>
        <taxon>core chlorophytes</taxon>
        <taxon>Chlorophyceae</taxon>
        <taxon>CS clade</taxon>
        <taxon>Chlamydomonadales</taxon>
        <taxon>Volvocaceae</taxon>
        <taxon>Volvox</taxon>
    </lineage>
</organism>
<keyword evidence="3" id="KW-1185">Reference proteome</keyword>
<feature type="region of interest" description="Disordered" evidence="1">
    <location>
        <begin position="369"/>
        <end position="400"/>
    </location>
</feature>
<dbReference type="OrthoDB" id="10486961at2759"/>
<feature type="non-terminal residue" evidence="2">
    <location>
        <position position="1"/>
    </location>
</feature>
<name>A0A8J4CEW3_9CHLO</name>
<proteinExistence type="predicted"/>
<dbReference type="Proteomes" id="UP000747110">
    <property type="component" value="Unassembled WGS sequence"/>
</dbReference>
<feature type="region of interest" description="Disordered" evidence="1">
    <location>
        <begin position="198"/>
        <end position="226"/>
    </location>
</feature>
<protein>
    <submittedName>
        <fullName evidence="2">Uncharacterized protein</fullName>
    </submittedName>
</protein>
<gene>
    <name evidence="2" type="ORF">Vretifemale_8938</name>
</gene>
<comment type="caution">
    <text evidence="2">The sequence shown here is derived from an EMBL/GenBank/DDBJ whole genome shotgun (WGS) entry which is preliminary data.</text>
</comment>
<evidence type="ECO:0000313" key="2">
    <source>
        <dbReference type="EMBL" id="GIL79631.1"/>
    </source>
</evidence>
<evidence type="ECO:0000313" key="3">
    <source>
        <dbReference type="Proteomes" id="UP000747110"/>
    </source>
</evidence>
<feature type="compositionally biased region" description="Pro residues" evidence="1">
    <location>
        <begin position="157"/>
        <end position="168"/>
    </location>
</feature>
<dbReference type="AlphaFoldDB" id="A0A8J4CEW3"/>
<evidence type="ECO:0000256" key="1">
    <source>
        <dbReference type="SAM" id="MobiDB-lite"/>
    </source>
</evidence>
<reference evidence="2" key="1">
    <citation type="journal article" date="2021" name="Proc. Natl. Acad. Sci. U.S.A.">
        <title>Three genomes in the algal genus Volvox reveal the fate of a haploid sex-determining region after a transition to homothallism.</title>
        <authorList>
            <person name="Yamamoto K."/>
            <person name="Hamaji T."/>
            <person name="Kawai-Toyooka H."/>
            <person name="Matsuzaki R."/>
            <person name="Takahashi F."/>
            <person name="Nishimura Y."/>
            <person name="Kawachi M."/>
            <person name="Noguchi H."/>
            <person name="Minakuchi Y."/>
            <person name="Umen J.G."/>
            <person name="Toyoda A."/>
            <person name="Nozaki H."/>
        </authorList>
    </citation>
    <scope>NUCLEOTIDE SEQUENCE</scope>
    <source>
        <strain evidence="2">NIES-3786</strain>
    </source>
</reference>
<feature type="region of interest" description="Disordered" evidence="1">
    <location>
        <begin position="157"/>
        <end position="180"/>
    </location>
</feature>
<accession>A0A8J4CEW3</accession>
<dbReference type="EMBL" id="BNCP01000016">
    <property type="protein sequence ID" value="GIL79631.1"/>
    <property type="molecule type" value="Genomic_DNA"/>
</dbReference>